<dbReference type="InterPro" id="IPR036388">
    <property type="entry name" value="WH-like_DNA-bd_sf"/>
</dbReference>
<dbReference type="Gene3D" id="1.10.10.10">
    <property type="entry name" value="Winged helix-like DNA-binding domain superfamily/Winged helix DNA-binding domain"/>
    <property type="match status" value="1"/>
</dbReference>
<proteinExistence type="predicted"/>
<dbReference type="PANTHER" id="PTHR43712">
    <property type="entry name" value="PUTATIVE (AFU_ORTHOLOGUE AFUA_4G14580)-RELATED"/>
    <property type="match status" value="1"/>
</dbReference>
<dbReference type="InterPro" id="IPR016461">
    <property type="entry name" value="COMT-like"/>
</dbReference>
<dbReference type="InterPro" id="IPR029063">
    <property type="entry name" value="SAM-dependent_MTases_sf"/>
</dbReference>
<dbReference type="SUPFAM" id="SSF53335">
    <property type="entry name" value="S-adenosyl-L-methionine-dependent methyltransferases"/>
    <property type="match status" value="1"/>
</dbReference>
<dbReference type="PROSITE" id="PS51683">
    <property type="entry name" value="SAM_OMT_II"/>
    <property type="match status" value="1"/>
</dbReference>
<dbReference type="SUPFAM" id="SSF46785">
    <property type="entry name" value="Winged helix' DNA-binding domain"/>
    <property type="match status" value="1"/>
</dbReference>
<keyword evidence="3" id="KW-0949">S-adenosyl-L-methionine</keyword>
<dbReference type="EMBL" id="JAWRVE010000213">
    <property type="protein sequence ID" value="KAL1848720.1"/>
    <property type="molecule type" value="Genomic_DNA"/>
</dbReference>
<evidence type="ECO:0000256" key="3">
    <source>
        <dbReference type="ARBA" id="ARBA00022691"/>
    </source>
</evidence>
<keyword evidence="6" id="KW-1185">Reference proteome</keyword>
<dbReference type="PANTHER" id="PTHR43712:SF12">
    <property type="entry name" value="STERIGMATOCYSTIN 8-O-METHYLTRANSFERASE"/>
    <property type="match status" value="1"/>
</dbReference>
<organism evidence="5 6">
    <name type="scientific">Diaporthe australafricana</name>
    <dbReference type="NCBI Taxonomy" id="127596"/>
    <lineage>
        <taxon>Eukaryota</taxon>
        <taxon>Fungi</taxon>
        <taxon>Dikarya</taxon>
        <taxon>Ascomycota</taxon>
        <taxon>Pezizomycotina</taxon>
        <taxon>Sordariomycetes</taxon>
        <taxon>Sordariomycetidae</taxon>
        <taxon>Diaporthales</taxon>
        <taxon>Diaporthaceae</taxon>
        <taxon>Diaporthe</taxon>
    </lineage>
</organism>
<name>A0ABR3VYS3_9PEZI</name>
<dbReference type="Pfam" id="PF00891">
    <property type="entry name" value="Methyltransf_2"/>
    <property type="match status" value="1"/>
</dbReference>
<dbReference type="Gene3D" id="3.40.50.150">
    <property type="entry name" value="Vaccinia Virus protein VP39"/>
    <property type="match status" value="1"/>
</dbReference>
<evidence type="ECO:0000256" key="2">
    <source>
        <dbReference type="ARBA" id="ARBA00022679"/>
    </source>
</evidence>
<evidence type="ECO:0000259" key="4">
    <source>
        <dbReference type="Pfam" id="PF00891"/>
    </source>
</evidence>
<dbReference type="InterPro" id="IPR001077">
    <property type="entry name" value="COMT_C"/>
</dbReference>
<feature type="domain" description="O-methyltransferase C-terminal" evidence="4">
    <location>
        <begin position="141"/>
        <end position="286"/>
    </location>
</feature>
<accession>A0ABR3VYS3</accession>
<gene>
    <name evidence="5" type="ORF">Daus18300_013510</name>
</gene>
<keyword evidence="1" id="KW-0489">Methyltransferase</keyword>
<comment type="caution">
    <text evidence="5">The sequence shown here is derived from an EMBL/GenBank/DDBJ whole genome shotgun (WGS) entry which is preliminary data.</text>
</comment>
<evidence type="ECO:0000313" key="5">
    <source>
        <dbReference type="EMBL" id="KAL1848720.1"/>
    </source>
</evidence>
<dbReference type="InterPro" id="IPR036390">
    <property type="entry name" value="WH_DNA-bd_sf"/>
</dbReference>
<keyword evidence="2" id="KW-0808">Transferase</keyword>
<evidence type="ECO:0000313" key="6">
    <source>
        <dbReference type="Proteomes" id="UP001583177"/>
    </source>
</evidence>
<reference evidence="5 6" key="1">
    <citation type="journal article" date="2024" name="IMA Fungus">
        <title>IMA Genome - F19 : A genome assembly and annotation guide to empower mycologists, including annotated draft genome sequences of Ceratocystis pirilliformis, Diaporthe australafricana, Fusarium ophioides, Paecilomyces lecythidis, and Sporothrix stenoceras.</title>
        <authorList>
            <person name="Aylward J."/>
            <person name="Wilson A.M."/>
            <person name="Visagie C.M."/>
            <person name="Spraker J."/>
            <person name="Barnes I."/>
            <person name="Buitendag C."/>
            <person name="Ceriani C."/>
            <person name="Del Mar Angel L."/>
            <person name="du Plessis D."/>
            <person name="Fuchs T."/>
            <person name="Gasser K."/>
            <person name="Kramer D."/>
            <person name="Li W."/>
            <person name="Munsamy K."/>
            <person name="Piso A."/>
            <person name="Price J.L."/>
            <person name="Sonnekus B."/>
            <person name="Thomas C."/>
            <person name="van der Nest A."/>
            <person name="van Dijk A."/>
            <person name="van Heerden A."/>
            <person name="van Vuuren N."/>
            <person name="Yilmaz N."/>
            <person name="Duong T.A."/>
            <person name="van der Merwe N.A."/>
            <person name="Wingfield M.J."/>
            <person name="Wingfield B.D."/>
        </authorList>
    </citation>
    <scope>NUCLEOTIDE SEQUENCE [LARGE SCALE GENOMIC DNA]</scope>
    <source>
        <strain evidence="5 6">CMW 18300</strain>
    </source>
</reference>
<protein>
    <recommendedName>
        <fullName evidence="4">O-methyltransferase C-terminal domain-containing protein</fullName>
    </recommendedName>
</protein>
<dbReference type="Proteomes" id="UP001583177">
    <property type="component" value="Unassembled WGS sequence"/>
</dbReference>
<sequence>MVPSNGKISFGDIAKQTPMTEDMTTRLLRHAMTMRIFRELEPGMVAHTAASKVLVNPGANAWLQSGTAEMWPAATKARSQEPNETGYSLSNNSETLYDVFGKDPERAGRWGSGMQVFVQRPQFDSQYTTNHYDWASLGDAQVVFFGGGFEHVALALARQFGNLSVVIQTLLQVVEAMPIPEDLQARVQLKAHDLFSPQPIKGADVYFLRWCLHNWSNKHCIRMLQALVPALKHGARVIIQETIMPEPGEAPLWKEKNIRATDINMAAAFNGQERTTAELEALLKEADDRFHFEKVIEPAGSALGMLDFVWKDKAGE</sequence>
<evidence type="ECO:0000256" key="1">
    <source>
        <dbReference type="ARBA" id="ARBA00022603"/>
    </source>
</evidence>